<dbReference type="AlphaFoldDB" id="A0AAV5WYU6"/>
<keyword evidence="3 5" id="KW-1133">Transmembrane helix</keyword>
<comment type="subcellular location">
    <subcellularLocation>
        <location evidence="1">Membrane</location>
    </subcellularLocation>
</comment>
<sequence>MNETCGNRSRFAAWREDPDCLTVWALLTAEERRDDLIAVSIWSVMLSFALISNILILIGIARSSTMRSATSYWFIISLAICDIVMAIISIVHLLPATAFHSQYV</sequence>
<evidence type="ECO:0000259" key="6">
    <source>
        <dbReference type="PROSITE" id="PS50262"/>
    </source>
</evidence>
<evidence type="ECO:0000313" key="7">
    <source>
        <dbReference type="EMBL" id="GMT37054.1"/>
    </source>
</evidence>
<dbReference type="GO" id="GO:0016020">
    <property type="term" value="C:membrane"/>
    <property type="evidence" value="ECO:0007669"/>
    <property type="project" value="UniProtKB-SubCell"/>
</dbReference>
<comment type="caution">
    <text evidence="7">The sequence shown here is derived from an EMBL/GenBank/DDBJ whole genome shotgun (WGS) entry which is preliminary data.</text>
</comment>
<dbReference type="Proteomes" id="UP001432322">
    <property type="component" value="Unassembled WGS sequence"/>
</dbReference>
<dbReference type="GO" id="GO:0004930">
    <property type="term" value="F:G protein-coupled receptor activity"/>
    <property type="evidence" value="ECO:0007669"/>
    <property type="project" value="InterPro"/>
</dbReference>
<dbReference type="EMBL" id="BTSY01000029">
    <property type="protein sequence ID" value="GMT37054.1"/>
    <property type="molecule type" value="Genomic_DNA"/>
</dbReference>
<feature type="transmembrane region" description="Helical" evidence="5">
    <location>
        <begin position="36"/>
        <end position="60"/>
    </location>
</feature>
<dbReference type="Gene3D" id="1.20.1070.10">
    <property type="entry name" value="Rhodopsin 7-helix transmembrane proteins"/>
    <property type="match status" value="1"/>
</dbReference>
<name>A0AAV5WYU6_9BILA</name>
<keyword evidence="8" id="KW-1185">Reference proteome</keyword>
<proteinExistence type="predicted"/>
<protein>
    <recommendedName>
        <fullName evidence="6">G-protein coupled receptors family 1 profile domain-containing protein</fullName>
    </recommendedName>
</protein>
<evidence type="ECO:0000256" key="1">
    <source>
        <dbReference type="ARBA" id="ARBA00004370"/>
    </source>
</evidence>
<keyword evidence="2 5" id="KW-0812">Transmembrane</keyword>
<dbReference type="InterPro" id="IPR017452">
    <property type="entry name" value="GPCR_Rhodpsn_7TM"/>
</dbReference>
<feature type="domain" description="G-protein coupled receptors family 1 profile" evidence="6">
    <location>
        <begin position="52"/>
        <end position="104"/>
    </location>
</feature>
<feature type="non-terminal residue" evidence="7">
    <location>
        <position position="104"/>
    </location>
</feature>
<organism evidence="7 8">
    <name type="scientific">Pristionchus fissidentatus</name>
    <dbReference type="NCBI Taxonomy" id="1538716"/>
    <lineage>
        <taxon>Eukaryota</taxon>
        <taxon>Metazoa</taxon>
        <taxon>Ecdysozoa</taxon>
        <taxon>Nematoda</taxon>
        <taxon>Chromadorea</taxon>
        <taxon>Rhabditida</taxon>
        <taxon>Rhabditina</taxon>
        <taxon>Diplogasteromorpha</taxon>
        <taxon>Diplogasteroidea</taxon>
        <taxon>Neodiplogasteridae</taxon>
        <taxon>Pristionchus</taxon>
    </lineage>
</organism>
<gene>
    <name evidence="7" type="ORF">PFISCL1PPCAC_28351</name>
</gene>
<accession>A0AAV5WYU6</accession>
<evidence type="ECO:0000256" key="5">
    <source>
        <dbReference type="SAM" id="Phobius"/>
    </source>
</evidence>
<evidence type="ECO:0000256" key="3">
    <source>
        <dbReference type="ARBA" id="ARBA00022989"/>
    </source>
</evidence>
<dbReference type="PANTHER" id="PTHR22718">
    <property type="entry name" value="SERPENTINE RECEPTOR, CLASS X"/>
    <property type="match status" value="1"/>
</dbReference>
<evidence type="ECO:0000313" key="8">
    <source>
        <dbReference type="Proteomes" id="UP001432322"/>
    </source>
</evidence>
<reference evidence="7" key="1">
    <citation type="submission" date="2023-10" db="EMBL/GenBank/DDBJ databases">
        <title>Genome assembly of Pristionchus species.</title>
        <authorList>
            <person name="Yoshida K."/>
            <person name="Sommer R.J."/>
        </authorList>
    </citation>
    <scope>NUCLEOTIDE SEQUENCE</scope>
    <source>
        <strain evidence="7">RS5133</strain>
    </source>
</reference>
<evidence type="ECO:0000256" key="2">
    <source>
        <dbReference type="ARBA" id="ARBA00022692"/>
    </source>
</evidence>
<keyword evidence="4 5" id="KW-0472">Membrane</keyword>
<dbReference type="SUPFAM" id="SSF81321">
    <property type="entry name" value="Family A G protein-coupled receptor-like"/>
    <property type="match status" value="1"/>
</dbReference>
<dbReference type="PANTHER" id="PTHR22718:SF34">
    <property type="entry name" value="G-PROTEIN COUPLED RECEPTORS FAMILY 1 PROFILE DOMAIN-CONTAINING PROTEIN"/>
    <property type="match status" value="1"/>
</dbReference>
<dbReference type="InterPro" id="IPR000276">
    <property type="entry name" value="GPCR_Rhodpsn"/>
</dbReference>
<feature type="transmembrane region" description="Helical" evidence="5">
    <location>
        <begin position="72"/>
        <end position="94"/>
    </location>
</feature>
<dbReference type="PRINTS" id="PR00237">
    <property type="entry name" value="GPCRRHODOPSN"/>
</dbReference>
<dbReference type="PROSITE" id="PS50262">
    <property type="entry name" value="G_PROTEIN_RECEP_F1_2"/>
    <property type="match status" value="1"/>
</dbReference>
<evidence type="ECO:0000256" key="4">
    <source>
        <dbReference type="ARBA" id="ARBA00023136"/>
    </source>
</evidence>